<dbReference type="EMBL" id="AP012338">
    <property type="protein sequence ID" value="BAM04243.1"/>
    <property type="molecule type" value="Genomic_DNA"/>
</dbReference>
<dbReference type="Proteomes" id="UP000007881">
    <property type="component" value="Chromosome"/>
</dbReference>
<reference evidence="6 7" key="1">
    <citation type="submission" date="2012-02" db="EMBL/GenBank/DDBJ databases">
        <title>Complete genome sequence of Phycisphaera mikurensis NBRC 102666.</title>
        <authorList>
            <person name="Ankai A."/>
            <person name="Hosoyama A."/>
            <person name="Terui Y."/>
            <person name="Sekine M."/>
            <person name="Fukai R."/>
            <person name="Kato Y."/>
            <person name="Nakamura S."/>
            <person name="Yamada-Narita S."/>
            <person name="Kawakoshi A."/>
            <person name="Fukunaga Y."/>
            <person name="Yamazaki S."/>
            <person name="Fujita N."/>
        </authorList>
    </citation>
    <scope>NUCLEOTIDE SEQUENCE [LARGE SCALE GENOMIC DNA]</scope>
    <source>
        <strain evidence="7">NBRC 102666 / KCTC 22515 / FYK2301M01</strain>
    </source>
</reference>
<keyword evidence="2" id="KW-0479">Metal-binding</keyword>
<protein>
    <submittedName>
        <fullName evidence="6">2Fe-2S ferredoxin</fullName>
    </submittedName>
</protein>
<dbReference type="GO" id="GO:0046872">
    <property type="term" value="F:metal ion binding"/>
    <property type="evidence" value="ECO:0007669"/>
    <property type="project" value="UniProtKB-KW"/>
</dbReference>
<accession>I0IG55</accession>
<evidence type="ECO:0000256" key="2">
    <source>
        <dbReference type="ARBA" id="ARBA00022723"/>
    </source>
</evidence>
<dbReference type="InterPro" id="IPR001041">
    <property type="entry name" value="2Fe-2S_ferredoxin-type"/>
</dbReference>
<keyword evidence="7" id="KW-1185">Reference proteome</keyword>
<dbReference type="AlphaFoldDB" id="I0IG55"/>
<evidence type="ECO:0000256" key="3">
    <source>
        <dbReference type="ARBA" id="ARBA00023004"/>
    </source>
</evidence>
<keyword evidence="4" id="KW-0411">Iron-sulfur</keyword>
<organism evidence="6 7">
    <name type="scientific">Phycisphaera mikurensis (strain NBRC 102666 / KCTC 22515 / FYK2301M01)</name>
    <dbReference type="NCBI Taxonomy" id="1142394"/>
    <lineage>
        <taxon>Bacteria</taxon>
        <taxon>Pseudomonadati</taxon>
        <taxon>Planctomycetota</taxon>
        <taxon>Phycisphaerae</taxon>
        <taxon>Phycisphaerales</taxon>
        <taxon>Phycisphaeraceae</taxon>
        <taxon>Phycisphaera</taxon>
    </lineage>
</organism>
<dbReference type="Gene3D" id="3.10.20.30">
    <property type="match status" value="1"/>
</dbReference>
<dbReference type="STRING" id="1142394.PSMK_20840"/>
<evidence type="ECO:0000256" key="1">
    <source>
        <dbReference type="ARBA" id="ARBA00022714"/>
    </source>
</evidence>
<dbReference type="GO" id="GO:0140647">
    <property type="term" value="P:P450-containing electron transport chain"/>
    <property type="evidence" value="ECO:0007669"/>
    <property type="project" value="InterPro"/>
</dbReference>
<dbReference type="eggNOG" id="COG0633">
    <property type="taxonomic scope" value="Bacteria"/>
</dbReference>
<dbReference type="Pfam" id="PF00111">
    <property type="entry name" value="Fer2"/>
    <property type="match status" value="1"/>
</dbReference>
<dbReference type="KEGG" id="phm:PSMK_20840"/>
<dbReference type="InterPro" id="IPR036010">
    <property type="entry name" value="2Fe-2S_ferredoxin-like_sf"/>
</dbReference>
<dbReference type="InterPro" id="IPR001055">
    <property type="entry name" value="Adrenodoxin-like"/>
</dbReference>
<dbReference type="PATRIC" id="fig|1142394.8.peg.2148"/>
<keyword evidence="1" id="KW-0001">2Fe-2S</keyword>
<dbReference type="PRINTS" id="PR00355">
    <property type="entry name" value="ADRENODOXIN"/>
</dbReference>
<evidence type="ECO:0000313" key="6">
    <source>
        <dbReference type="EMBL" id="BAM04243.1"/>
    </source>
</evidence>
<proteinExistence type="predicted"/>
<dbReference type="GO" id="GO:0051537">
    <property type="term" value="F:2 iron, 2 sulfur cluster binding"/>
    <property type="evidence" value="ECO:0007669"/>
    <property type="project" value="UniProtKB-KW"/>
</dbReference>
<gene>
    <name evidence="6" type="ordered locus">PSMK_20840</name>
</gene>
<dbReference type="InterPro" id="IPR012675">
    <property type="entry name" value="Beta-grasp_dom_sf"/>
</dbReference>
<dbReference type="HOGENOM" id="CLU_082632_5_1_0"/>
<dbReference type="RefSeq" id="WP_014437461.1">
    <property type="nucleotide sequence ID" value="NC_017080.1"/>
</dbReference>
<dbReference type="PROSITE" id="PS51085">
    <property type="entry name" value="2FE2S_FER_2"/>
    <property type="match status" value="1"/>
</dbReference>
<sequence>MPQVTYITPAGETRVVENAEGTLMSAAVANQVEGIDGDCGGVCSCATCHVHVDPAWQEKVGPATAAEEGMLELEDEATEASRLGCQVTLTPELDGLVVRVVGR</sequence>
<dbReference type="GO" id="GO:0009055">
    <property type="term" value="F:electron transfer activity"/>
    <property type="evidence" value="ECO:0007669"/>
    <property type="project" value="TreeGrafter"/>
</dbReference>
<feature type="domain" description="2Fe-2S ferredoxin-type" evidence="5">
    <location>
        <begin position="2"/>
        <end position="103"/>
    </location>
</feature>
<dbReference type="OrthoDB" id="9799640at2"/>
<evidence type="ECO:0000313" key="7">
    <source>
        <dbReference type="Proteomes" id="UP000007881"/>
    </source>
</evidence>
<name>I0IG55_PHYMF</name>
<dbReference type="PANTHER" id="PTHR23426:SF67">
    <property type="entry name" value="2FE-2S FERREDOXIN-TYPE DOMAIN-CONTAINING PROTEIN"/>
    <property type="match status" value="1"/>
</dbReference>
<keyword evidence="3" id="KW-0408">Iron</keyword>
<dbReference type="SUPFAM" id="SSF54292">
    <property type="entry name" value="2Fe-2S ferredoxin-like"/>
    <property type="match status" value="1"/>
</dbReference>
<dbReference type="CDD" id="cd00207">
    <property type="entry name" value="fer2"/>
    <property type="match status" value="1"/>
</dbReference>
<evidence type="ECO:0000259" key="5">
    <source>
        <dbReference type="PROSITE" id="PS51085"/>
    </source>
</evidence>
<dbReference type="PANTHER" id="PTHR23426">
    <property type="entry name" value="FERREDOXIN/ADRENODOXIN"/>
    <property type="match status" value="1"/>
</dbReference>
<evidence type="ECO:0000256" key="4">
    <source>
        <dbReference type="ARBA" id="ARBA00023014"/>
    </source>
</evidence>